<dbReference type="Gene3D" id="3.30.830.10">
    <property type="entry name" value="Metalloenzyme, LuxS/M16 peptidase-like"/>
    <property type="match status" value="2"/>
</dbReference>
<dbReference type="SUPFAM" id="SSF63411">
    <property type="entry name" value="LuxS/MPP-like metallohydrolase"/>
    <property type="match status" value="2"/>
</dbReference>
<evidence type="ECO:0000313" key="10">
    <source>
        <dbReference type="Proteomes" id="UP000317494"/>
    </source>
</evidence>
<dbReference type="InterPro" id="IPR011765">
    <property type="entry name" value="Pept_M16_N"/>
</dbReference>
<organism evidence="9 10">
    <name type="scientific">Synchytrium endobioticum</name>
    <dbReference type="NCBI Taxonomy" id="286115"/>
    <lineage>
        <taxon>Eukaryota</taxon>
        <taxon>Fungi</taxon>
        <taxon>Fungi incertae sedis</taxon>
        <taxon>Chytridiomycota</taxon>
        <taxon>Chytridiomycota incertae sedis</taxon>
        <taxon>Chytridiomycetes</taxon>
        <taxon>Synchytriales</taxon>
        <taxon>Synchytriaceae</taxon>
        <taxon>Synchytrium</taxon>
    </lineage>
</organism>
<comment type="function">
    <text evidence="1">Substrate recognition and binding subunit of the essential mitochondrial processing protease (MPP), which cleaves the mitochondrial sequence off newly imported precursors proteins.</text>
</comment>
<feature type="region of interest" description="Disordered" evidence="6">
    <location>
        <begin position="22"/>
        <end position="46"/>
    </location>
</feature>
<dbReference type="GO" id="GO:0006627">
    <property type="term" value="P:protein processing involved in protein targeting to mitochondrion"/>
    <property type="evidence" value="ECO:0007669"/>
    <property type="project" value="TreeGrafter"/>
</dbReference>
<dbReference type="InterPro" id="IPR011249">
    <property type="entry name" value="Metalloenz_LuxS/M16"/>
</dbReference>
<comment type="similarity">
    <text evidence="2 5">Belongs to the peptidase M16 family.</text>
</comment>
<evidence type="ECO:0000256" key="2">
    <source>
        <dbReference type="ARBA" id="ARBA00007261"/>
    </source>
</evidence>
<dbReference type="PANTHER" id="PTHR11851:SF49">
    <property type="entry name" value="MITOCHONDRIAL-PROCESSING PEPTIDASE SUBUNIT ALPHA"/>
    <property type="match status" value="1"/>
</dbReference>
<dbReference type="GO" id="GO:0005739">
    <property type="term" value="C:mitochondrion"/>
    <property type="evidence" value="ECO:0007669"/>
    <property type="project" value="TreeGrafter"/>
</dbReference>
<dbReference type="AlphaFoldDB" id="A0A507D1H2"/>
<reference evidence="9 10" key="1">
    <citation type="journal article" date="2019" name="Sci. Rep.">
        <title>Comparative genomics of chytrid fungi reveal insights into the obligate biotrophic and pathogenic lifestyle of Synchytrium endobioticum.</title>
        <authorList>
            <person name="van de Vossenberg B.T.L.H."/>
            <person name="Warris S."/>
            <person name="Nguyen H.D.T."/>
            <person name="van Gent-Pelzer M.P.E."/>
            <person name="Joly D.L."/>
            <person name="van de Geest H.C."/>
            <person name="Bonants P.J.M."/>
            <person name="Smith D.S."/>
            <person name="Levesque C.A."/>
            <person name="van der Lee T.A.J."/>
        </authorList>
    </citation>
    <scope>NUCLEOTIDE SEQUENCE [LARGE SCALE GENOMIC DNA]</scope>
    <source>
        <strain evidence="9 10">MB42</strain>
    </source>
</reference>
<dbReference type="VEuPathDB" id="FungiDB:SeMB42_g04072"/>
<gene>
    <name evidence="9" type="ORF">SeMB42_g04072</name>
</gene>
<dbReference type="PROSITE" id="PS00143">
    <property type="entry name" value="INSULINASE"/>
    <property type="match status" value="1"/>
</dbReference>
<dbReference type="Proteomes" id="UP000317494">
    <property type="component" value="Unassembled WGS sequence"/>
</dbReference>
<dbReference type="STRING" id="286115.A0A507D1H2"/>
<evidence type="ECO:0000259" key="7">
    <source>
        <dbReference type="Pfam" id="PF00675"/>
    </source>
</evidence>
<dbReference type="Pfam" id="PF05193">
    <property type="entry name" value="Peptidase_M16_C"/>
    <property type="match status" value="1"/>
</dbReference>
<dbReference type="Pfam" id="PF00675">
    <property type="entry name" value="Peptidase_M16"/>
    <property type="match status" value="1"/>
</dbReference>
<protein>
    <recommendedName>
        <fullName evidence="3">Alpha-MPP</fullName>
    </recommendedName>
    <alternativeName>
        <fullName evidence="4">Inactive zinc metalloprotease alpha</fullName>
    </alternativeName>
</protein>
<dbReference type="EMBL" id="QEAN01000157">
    <property type="protein sequence ID" value="TPX45264.1"/>
    <property type="molecule type" value="Genomic_DNA"/>
</dbReference>
<accession>A0A507D1H2</accession>
<evidence type="ECO:0000256" key="5">
    <source>
        <dbReference type="RuleBase" id="RU004447"/>
    </source>
</evidence>
<keyword evidence="10" id="KW-1185">Reference proteome</keyword>
<comment type="caution">
    <text evidence="9">The sequence shown here is derived from an EMBL/GenBank/DDBJ whole genome shotgun (WGS) entry which is preliminary data.</text>
</comment>
<dbReference type="InterPro" id="IPR007863">
    <property type="entry name" value="Peptidase_M16_C"/>
</dbReference>
<feature type="domain" description="Peptidase M16 C-terminal" evidence="8">
    <location>
        <begin position="252"/>
        <end position="453"/>
    </location>
</feature>
<evidence type="ECO:0000256" key="1">
    <source>
        <dbReference type="ARBA" id="ARBA00002123"/>
    </source>
</evidence>
<proteinExistence type="inferred from homology"/>
<dbReference type="InterPro" id="IPR050361">
    <property type="entry name" value="MPP/UQCRC_Complex"/>
</dbReference>
<dbReference type="PANTHER" id="PTHR11851">
    <property type="entry name" value="METALLOPROTEASE"/>
    <property type="match status" value="1"/>
</dbReference>
<sequence length="580" mass="64228">MASAATSATIKRALQSLSLTSPSPSFANRATLRTSPSKPYRPLPARALPATNHGLLSHKRIIPQVANPTQVTTLDNGLRVATQESPGHFVAAGVYIDTGTRYEDDETAGASHILDRMSFKSTEEFTTTQLVSQLEKLGGNIVAHSSREAVMYQAAVFRHDLPKVMQIFSQVINHPLLLPNELDETRTTTMYEIADFSQKPDTMLPEVVHEIAFGETTPENVGSLRNCWTSTRSPKVNTLGRPLLCPRDVLDNITPDVLRKFKETWYTPNRMVIAGVGMDHAMMVDLATKYFGQMRHPSPEILQKQHDLSKPATYTGGIRIIDTSSDPPPANPDERPLTHVYLAFEALSMSDPDIYALATLASLMGGGGSFSAGGPGKGMYTRLYTNVLNRYYWVEQCNMVSYSYLDTGLFGITASVPPSDESHVGVLPVLLDQLMWMITTIGGDELARAKNQLKSSLLMSLESKMLELEDIGRQVMVHGQRLSVNEMIRRIEDLTSEDLMRVARRIVLGEDIPSPLKYDDGWTRPWVRTGRGNPTVLIQGPIGEKDPLTEVEKVLMEWGLNSRGSGIGEGLVRTLKSWYR</sequence>
<name>A0A507D1H2_9FUNG</name>
<dbReference type="GO" id="GO:0004222">
    <property type="term" value="F:metalloendopeptidase activity"/>
    <property type="evidence" value="ECO:0007669"/>
    <property type="project" value="InterPro"/>
</dbReference>
<dbReference type="InterPro" id="IPR001431">
    <property type="entry name" value="Pept_M16_Zn_BS"/>
</dbReference>
<dbReference type="GO" id="GO:0046872">
    <property type="term" value="F:metal ion binding"/>
    <property type="evidence" value="ECO:0007669"/>
    <property type="project" value="InterPro"/>
</dbReference>
<evidence type="ECO:0000256" key="3">
    <source>
        <dbReference type="ARBA" id="ARBA00030006"/>
    </source>
</evidence>
<evidence type="ECO:0000313" key="9">
    <source>
        <dbReference type="EMBL" id="TPX45264.1"/>
    </source>
</evidence>
<evidence type="ECO:0000256" key="6">
    <source>
        <dbReference type="SAM" id="MobiDB-lite"/>
    </source>
</evidence>
<feature type="domain" description="Peptidase M16 N-terminal" evidence="7">
    <location>
        <begin position="79"/>
        <end position="217"/>
    </location>
</feature>
<evidence type="ECO:0000256" key="4">
    <source>
        <dbReference type="ARBA" id="ARBA00032315"/>
    </source>
</evidence>
<evidence type="ECO:0000259" key="8">
    <source>
        <dbReference type="Pfam" id="PF05193"/>
    </source>
</evidence>
<feature type="compositionally biased region" description="Polar residues" evidence="6">
    <location>
        <begin position="26"/>
        <end position="37"/>
    </location>
</feature>